<reference evidence="1 2" key="1">
    <citation type="submission" date="2016-09" db="EMBL/GenBank/DDBJ databases">
        <title>The complete genome sequences of Rhizobium gallicum, symbiovars gallicum and phaseoli, symbionts associated to common bean (Phaseolus vulgaris).</title>
        <authorList>
            <person name="Bustos P."/>
            <person name="Santamaria R.I."/>
            <person name="Perez-Carrascal O.M."/>
            <person name="Juarez S."/>
            <person name="Lozano L."/>
            <person name="Martinez-Flores I."/>
            <person name="Martinez-Romero E."/>
            <person name="Cevallos M."/>
            <person name="Romero D."/>
            <person name="Davila G."/>
            <person name="Gonzalez V."/>
        </authorList>
    </citation>
    <scope>NUCLEOTIDE SEQUENCE [LARGE SCALE GENOMIC DNA]</scope>
    <source>
        <strain evidence="1 2">IE4872</strain>
    </source>
</reference>
<dbReference type="AlphaFoldDB" id="A0A1L5NM03"/>
<dbReference type="STRING" id="56730.IE4872_CH03340"/>
<name>A0A1L5NM03_9HYPH</name>
<proteinExistence type="predicted"/>
<organism evidence="1 2">
    <name type="scientific">Rhizobium gallicum</name>
    <dbReference type="NCBI Taxonomy" id="56730"/>
    <lineage>
        <taxon>Bacteria</taxon>
        <taxon>Pseudomonadati</taxon>
        <taxon>Pseudomonadota</taxon>
        <taxon>Alphaproteobacteria</taxon>
        <taxon>Hyphomicrobiales</taxon>
        <taxon>Rhizobiaceae</taxon>
        <taxon>Rhizobium/Agrobacterium group</taxon>
        <taxon>Rhizobium</taxon>
    </lineage>
</organism>
<evidence type="ECO:0000313" key="2">
    <source>
        <dbReference type="Proteomes" id="UP000184749"/>
    </source>
</evidence>
<protein>
    <submittedName>
        <fullName evidence="1">Uncharacterized protein</fullName>
    </submittedName>
</protein>
<dbReference type="EMBL" id="CP017101">
    <property type="protein sequence ID" value="APO68940.1"/>
    <property type="molecule type" value="Genomic_DNA"/>
</dbReference>
<sequence>MLANTTTAPRRRQHSATCLDRLMSCRSEIRSLGSELQEDIDGVIVVPLLPCLKRSLILTLAMRFLTALDRHRQPDLVAVSEVVFA</sequence>
<evidence type="ECO:0000313" key="1">
    <source>
        <dbReference type="EMBL" id="APO68940.1"/>
    </source>
</evidence>
<gene>
    <name evidence="1" type="ORF">IE4872_CH03340</name>
</gene>
<accession>A0A1L5NM03</accession>
<dbReference type="Proteomes" id="UP000184749">
    <property type="component" value="Chromosome"/>
</dbReference>